<dbReference type="NCBIfam" id="TIGR01950">
    <property type="entry name" value="SoxR"/>
    <property type="match status" value="1"/>
</dbReference>
<evidence type="ECO:0000313" key="6">
    <source>
        <dbReference type="EMBL" id="SPH17486.1"/>
    </source>
</evidence>
<dbReference type="PRINTS" id="PR00040">
    <property type="entry name" value="HTHMERR"/>
</dbReference>
<dbReference type="GO" id="GO:0003700">
    <property type="term" value="F:DNA-binding transcription factor activity"/>
    <property type="evidence" value="ECO:0007669"/>
    <property type="project" value="InterPro"/>
</dbReference>
<dbReference type="PANTHER" id="PTHR30204">
    <property type="entry name" value="REDOX-CYCLING DRUG-SENSING TRANSCRIPTIONAL ACTIVATOR SOXR"/>
    <property type="match status" value="1"/>
</dbReference>
<dbReference type="EMBL" id="OMOQ01000001">
    <property type="protein sequence ID" value="SPH17486.1"/>
    <property type="molecule type" value="Genomic_DNA"/>
</dbReference>
<dbReference type="SMART" id="SM00422">
    <property type="entry name" value="HTH_MERR"/>
    <property type="match status" value="1"/>
</dbReference>
<keyword evidence="2" id="KW-0408">Iron</keyword>
<dbReference type="InterPro" id="IPR009061">
    <property type="entry name" value="DNA-bd_dom_put_sf"/>
</dbReference>
<organism evidence="6 7">
    <name type="scientific">Albidovulum aquaemixtae</name>
    <dbReference type="NCBI Taxonomy" id="1542388"/>
    <lineage>
        <taxon>Bacteria</taxon>
        <taxon>Pseudomonadati</taxon>
        <taxon>Pseudomonadota</taxon>
        <taxon>Alphaproteobacteria</taxon>
        <taxon>Rhodobacterales</taxon>
        <taxon>Paracoccaceae</taxon>
        <taxon>Albidovulum</taxon>
    </lineage>
</organism>
<accession>A0A2R8B4E4</accession>
<dbReference type="Pfam" id="PF13411">
    <property type="entry name" value="MerR_1"/>
    <property type="match status" value="1"/>
</dbReference>
<keyword evidence="1" id="KW-0479">Metal-binding</keyword>
<dbReference type="GO" id="GO:0051537">
    <property type="term" value="F:2 iron, 2 sulfur cluster binding"/>
    <property type="evidence" value="ECO:0007669"/>
    <property type="project" value="UniProtKB-KW"/>
</dbReference>
<dbReference type="PANTHER" id="PTHR30204:SF0">
    <property type="entry name" value="REDOX-SENSITIVE TRANSCRIPTIONAL ACTIVATOR SOXR"/>
    <property type="match status" value="1"/>
</dbReference>
<dbReference type="GO" id="GO:0003677">
    <property type="term" value="F:DNA binding"/>
    <property type="evidence" value="ECO:0007669"/>
    <property type="project" value="UniProtKB-KW"/>
</dbReference>
<dbReference type="PROSITE" id="PS50937">
    <property type="entry name" value="HTH_MERR_2"/>
    <property type="match status" value="1"/>
</dbReference>
<protein>
    <submittedName>
        <fullName evidence="6">Redox-sensitive transcriptional activator SoxR</fullName>
    </submittedName>
</protein>
<dbReference type="AlphaFoldDB" id="A0A2R8B4E4"/>
<proteinExistence type="predicted"/>
<dbReference type="Proteomes" id="UP000244924">
    <property type="component" value="Unassembled WGS sequence"/>
</dbReference>
<keyword evidence="1" id="KW-0001">2Fe-2S</keyword>
<dbReference type="Gene3D" id="1.10.1660.10">
    <property type="match status" value="1"/>
</dbReference>
<keyword evidence="4" id="KW-0238">DNA-binding</keyword>
<dbReference type="RefSeq" id="WP_108851931.1">
    <property type="nucleotide sequence ID" value="NZ_OMOQ01000001.1"/>
</dbReference>
<gene>
    <name evidence="6" type="primary">soxR</name>
    <name evidence="6" type="ORF">DEA8626_01009</name>
</gene>
<evidence type="ECO:0000259" key="5">
    <source>
        <dbReference type="PROSITE" id="PS50937"/>
    </source>
</evidence>
<evidence type="ECO:0000313" key="7">
    <source>
        <dbReference type="Proteomes" id="UP000244924"/>
    </source>
</evidence>
<dbReference type="InterPro" id="IPR000551">
    <property type="entry name" value="MerR-type_HTH_dom"/>
</dbReference>
<keyword evidence="3" id="KW-0411">Iron-sulfur</keyword>
<keyword evidence="7" id="KW-1185">Reference proteome</keyword>
<dbReference type="InterPro" id="IPR010211">
    <property type="entry name" value="Redox-sen_tscrpt-act_SoxR"/>
</dbReference>
<evidence type="ECO:0000256" key="1">
    <source>
        <dbReference type="ARBA" id="ARBA00022714"/>
    </source>
</evidence>
<name>A0A2R8B4E4_9RHOB</name>
<dbReference type="OrthoDB" id="9802944at2"/>
<evidence type="ECO:0000256" key="3">
    <source>
        <dbReference type="ARBA" id="ARBA00023014"/>
    </source>
</evidence>
<feature type="domain" description="HTH merR-type" evidence="5">
    <location>
        <begin position="4"/>
        <end position="72"/>
    </location>
</feature>
<dbReference type="SUPFAM" id="SSF46955">
    <property type="entry name" value="Putative DNA-binding domain"/>
    <property type="match status" value="1"/>
</dbReference>
<sequence length="150" mass="16853">MERELSIGALARRTGLSVSAIRFYEERRLVRPSRNSGGQRRFARSDIRRLSFVMIAQRLGYTITEIAARLSELPESRTPDAEDWRRLAEGFRAELDQRIALLESFRDRLDGCIGCGCLSLKTCAFHNPDDQAAANGAGPRYLLGDNPVQP</sequence>
<dbReference type="GO" id="GO:0006979">
    <property type="term" value="P:response to oxidative stress"/>
    <property type="evidence" value="ECO:0007669"/>
    <property type="project" value="InterPro"/>
</dbReference>
<dbReference type="InterPro" id="IPR047057">
    <property type="entry name" value="MerR_fam"/>
</dbReference>
<evidence type="ECO:0000256" key="4">
    <source>
        <dbReference type="ARBA" id="ARBA00023125"/>
    </source>
</evidence>
<evidence type="ECO:0000256" key="2">
    <source>
        <dbReference type="ARBA" id="ARBA00023004"/>
    </source>
</evidence>
<reference evidence="6 7" key="1">
    <citation type="submission" date="2018-03" db="EMBL/GenBank/DDBJ databases">
        <authorList>
            <person name="Keele B.F."/>
        </authorList>
    </citation>
    <scope>NUCLEOTIDE SEQUENCE [LARGE SCALE GENOMIC DNA]</scope>
    <source>
        <strain evidence="6 7">CECT 8626</strain>
    </source>
</reference>